<dbReference type="Pfam" id="PF01266">
    <property type="entry name" value="DAO"/>
    <property type="match status" value="1"/>
</dbReference>
<dbReference type="InterPro" id="IPR036188">
    <property type="entry name" value="FAD/NAD-bd_sf"/>
</dbReference>
<accession>A0A5J5IJ99</accession>
<dbReference type="AlphaFoldDB" id="A0A5J5IJ99"/>
<comment type="caution">
    <text evidence="6">The sequence shown here is derived from an EMBL/GenBank/DDBJ whole genome shotgun (WGS) entry which is preliminary data.</text>
</comment>
<evidence type="ECO:0000256" key="4">
    <source>
        <dbReference type="ARBA" id="ARBA00023002"/>
    </source>
</evidence>
<name>A0A5J5IJ99_9BACT</name>
<dbReference type="GO" id="GO:0016491">
    <property type="term" value="F:oxidoreductase activity"/>
    <property type="evidence" value="ECO:0007669"/>
    <property type="project" value="UniProtKB-KW"/>
</dbReference>
<dbReference type="SUPFAM" id="SSF51905">
    <property type="entry name" value="FAD/NAD(P)-binding domain"/>
    <property type="match status" value="1"/>
</dbReference>
<keyword evidence="4" id="KW-0560">Oxidoreductase</keyword>
<evidence type="ECO:0000313" key="7">
    <source>
        <dbReference type="Proteomes" id="UP000326903"/>
    </source>
</evidence>
<dbReference type="InterPro" id="IPR006076">
    <property type="entry name" value="FAD-dep_OxRdtase"/>
</dbReference>
<dbReference type="GO" id="GO:0005737">
    <property type="term" value="C:cytoplasm"/>
    <property type="evidence" value="ECO:0007669"/>
    <property type="project" value="TreeGrafter"/>
</dbReference>
<evidence type="ECO:0000256" key="1">
    <source>
        <dbReference type="ARBA" id="ARBA00001974"/>
    </source>
</evidence>
<evidence type="ECO:0000256" key="2">
    <source>
        <dbReference type="ARBA" id="ARBA00009410"/>
    </source>
</evidence>
<protein>
    <submittedName>
        <fullName evidence="6">TIGR03364 family FAD-dependent oxidoreductase</fullName>
    </submittedName>
</protein>
<reference evidence="6 7" key="1">
    <citation type="submission" date="2019-09" db="EMBL/GenBank/DDBJ databases">
        <title>Draft genome sequence of Ginsengibacter sp. BR5-29.</title>
        <authorList>
            <person name="Im W.-T."/>
        </authorList>
    </citation>
    <scope>NUCLEOTIDE SEQUENCE [LARGE SCALE GENOMIC DNA]</scope>
    <source>
        <strain evidence="6 7">BR5-29</strain>
    </source>
</reference>
<feature type="domain" description="FAD dependent oxidoreductase" evidence="5">
    <location>
        <begin position="5"/>
        <end position="370"/>
    </location>
</feature>
<dbReference type="NCBIfam" id="TIGR03364">
    <property type="entry name" value="HpnW_proposed"/>
    <property type="match status" value="1"/>
</dbReference>
<comment type="cofactor">
    <cofactor evidence="1">
        <name>FAD</name>
        <dbReference type="ChEBI" id="CHEBI:57692"/>
    </cofactor>
</comment>
<dbReference type="PANTHER" id="PTHR13847:SF286">
    <property type="entry name" value="D-AMINO ACID DEHYDROGENASE"/>
    <property type="match status" value="1"/>
</dbReference>
<keyword evidence="7" id="KW-1185">Reference proteome</keyword>
<dbReference type="Gene3D" id="3.30.9.10">
    <property type="entry name" value="D-Amino Acid Oxidase, subunit A, domain 2"/>
    <property type="match status" value="1"/>
</dbReference>
<dbReference type="Proteomes" id="UP000326903">
    <property type="component" value="Unassembled WGS sequence"/>
</dbReference>
<evidence type="ECO:0000256" key="3">
    <source>
        <dbReference type="ARBA" id="ARBA00022630"/>
    </source>
</evidence>
<dbReference type="PANTHER" id="PTHR13847">
    <property type="entry name" value="SARCOSINE DEHYDROGENASE-RELATED"/>
    <property type="match status" value="1"/>
</dbReference>
<dbReference type="RefSeq" id="WP_150413208.1">
    <property type="nucleotide sequence ID" value="NZ_VYQF01000001.1"/>
</dbReference>
<gene>
    <name evidence="6" type="ORF">FW778_03500</name>
</gene>
<dbReference type="InterPro" id="IPR017741">
    <property type="entry name" value="FAD-dependent_OxRdtase_HpnW"/>
</dbReference>
<comment type="similarity">
    <text evidence="2">Belongs to the DadA oxidoreductase family.</text>
</comment>
<sequence length="375" mass="41732">MNKSAVVIGAGIVGLATARALSLNGFTVTVVERSGMAVGASVRNFGMIWPIGQPDGKMYNRAFRSRNIWKEIADAAGFWFDECGSIHLAYHEDEWIVLQELNEAFNKNGRSVELMNPTQIGEKVNGVNHHNLIGGLFCKTELIIDPREAIAALPLYLIENHNVQFIWNKNVVAVERNKVMMGDETIQADIIFICSGADFETLYPEKFAELQLTKCKLQMMRYISSESKFRIGTSLCGGLSLIHYESFKAAPSLPLLKERYQNELSEYLQLGVHVMVSQNGKGELTVGDSHEYGSTFSPFDEAYINDLITTYLKRFAIVDNWKLVQSWHGIYPKMTDGKTDVFIQAEEGVYILNGLGGAGMTLSFGLAEEMVGTIS</sequence>
<organism evidence="6 7">
    <name type="scientific">Ginsengibacter hankyongi</name>
    <dbReference type="NCBI Taxonomy" id="2607284"/>
    <lineage>
        <taxon>Bacteria</taxon>
        <taxon>Pseudomonadati</taxon>
        <taxon>Bacteroidota</taxon>
        <taxon>Chitinophagia</taxon>
        <taxon>Chitinophagales</taxon>
        <taxon>Chitinophagaceae</taxon>
        <taxon>Ginsengibacter</taxon>
    </lineage>
</organism>
<dbReference type="EMBL" id="VYQF01000001">
    <property type="protein sequence ID" value="KAA9041119.1"/>
    <property type="molecule type" value="Genomic_DNA"/>
</dbReference>
<keyword evidence="3" id="KW-0285">Flavoprotein</keyword>
<evidence type="ECO:0000313" key="6">
    <source>
        <dbReference type="EMBL" id="KAA9041119.1"/>
    </source>
</evidence>
<dbReference type="Gene3D" id="3.50.50.60">
    <property type="entry name" value="FAD/NAD(P)-binding domain"/>
    <property type="match status" value="1"/>
</dbReference>
<proteinExistence type="inferred from homology"/>
<evidence type="ECO:0000259" key="5">
    <source>
        <dbReference type="Pfam" id="PF01266"/>
    </source>
</evidence>